<dbReference type="GO" id="GO:0016757">
    <property type="term" value="F:glycosyltransferase activity"/>
    <property type="evidence" value="ECO:0007669"/>
    <property type="project" value="UniProtKB-KW"/>
</dbReference>
<gene>
    <name evidence="2" type="ORF">Q0590_21440</name>
</gene>
<proteinExistence type="predicted"/>
<dbReference type="InterPro" id="IPR001296">
    <property type="entry name" value="Glyco_trans_1"/>
</dbReference>
<dbReference type="EMBL" id="JAUKPO010000014">
    <property type="protein sequence ID" value="MDO1448856.1"/>
    <property type="molecule type" value="Genomic_DNA"/>
</dbReference>
<evidence type="ECO:0000313" key="3">
    <source>
        <dbReference type="Proteomes" id="UP001168528"/>
    </source>
</evidence>
<dbReference type="RefSeq" id="WP_302039656.1">
    <property type="nucleotide sequence ID" value="NZ_JAUKPO010000014.1"/>
</dbReference>
<keyword evidence="2" id="KW-0808">Transferase</keyword>
<dbReference type="Gene3D" id="3.40.50.2000">
    <property type="entry name" value="Glycogen Phosphorylase B"/>
    <property type="match status" value="1"/>
</dbReference>
<dbReference type="Pfam" id="PF00534">
    <property type="entry name" value="Glycos_transf_1"/>
    <property type="match status" value="1"/>
</dbReference>
<dbReference type="EC" id="2.4.-.-" evidence="2"/>
<protein>
    <submittedName>
        <fullName evidence="2">Glycosyltransferase family 4 protein</fullName>
        <ecNumber evidence="2">2.4.-.-</ecNumber>
    </submittedName>
</protein>
<feature type="domain" description="Glycosyl transferase family 1" evidence="1">
    <location>
        <begin position="239"/>
        <end position="334"/>
    </location>
</feature>
<comment type="caution">
    <text evidence="2">The sequence shown here is derived from an EMBL/GenBank/DDBJ whole genome shotgun (WGS) entry which is preliminary data.</text>
</comment>
<evidence type="ECO:0000259" key="1">
    <source>
        <dbReference type="Pfam" id="PF00534"/>
    </source>
</evidence>
<name>A0ABT8RAZ5_9BACT</name>
<dbReference type="Proteomes" id="UP001168528">
    <property type="component" value="Unassembled WGS sequence"/>
</dbReference>
<reference evidence="2" key="1">
    <citation type="submission" date="2023-07" db="EMBL/GenBank/DDBJ databases">
        <title>The genome sequence of Rhodocytophaga aerolata KACC 12507.</title>
        <authorList>
            <person name="Zhang X."/>
        </authorList>
    </citation>
    <scope>NUCLEOTIDE SEQUENCE</scope>
    <source>
        <strain evidence="2">KACC 12507</strain>
    </source>
</reference>
<organism evidence="2 3">
    <name type="scientific">Rhodocytophaga aerolata</name>
    <dbReference type="NCBI Taxonomy" id="455078"/>
    <lineage>
        <taxon>Bacteria</taxon>
        <taxon>Pseudomonadati</taxon>
        <taxon>Bacteroidota</taxon>
        <taxon>Cytophagia</taxon>
        <taxon>Cytophagales</taxon>
        <taxon>Rhodocytophagaceae</taxon>
        <taxon>Rhodocytophaga</taxon>
    </lineage>
</organism>
<dbReference type="SUPFAM" id="SSF53756">
    <property type="entry name" value="UDP-Glycosyltransferase/glycogen phosphorylase"/>
    <property type="match status" value="1"/>
</dbReference>
<accession>A0ABT8RAZ5</accession>
<dbReference type="CDD" id="cd03801">
    <property type="entry name" value="GT4_PimA-like"/>
    <property type="match status" value="1"/>
</dbReference>
<evidence type="ECO:0000313" key="2">
    <source>
        <dbReference type="EMBL" id="MDO1448856.1"/>
    </source>
</evidence>
<keyword evidence="3" id="KW-1185">Reference proteome</keyword>
<sequence length="355" mass="40298">MKVLFIFPYPSGTAASQRFRFEQYLSWLPGKGISYTLAPFLDKPTWDILYKKGYTLQKAMGIIKGFLRRLHLLVTIRQYDFVFIHREASPVGPPIFEWFMAKIVNKRIIFDFDDAIWLPNTSANNKLAAGFKWHQKTAAICQWAYKVSAGNTYLASYAKQFSTKVFVNPTTIDTVHLHNQVKDQQAGKLVIGWTGTHSTIGYLYGIIPVLQELEKEYDFTFLVISDKAPDVQLACLHYLPWNKETEIADLLRMNIGIMPLTDDKWAKGKCGFKALQYMALGIPALVSPVGVNTEIVDSGINGFICTTNQDWKEHIGLLLQNSSLRIQMGQAARAKVEKHYSVQANCCNFLDFFTA</sequence>
<keyword evidence="2" id="KW-0328">Glycosyltransferase</keyword>